<feature type="region of interest" description="Disordered" evidence="6">
    <location>
        <begin position="171"/>
        <end position="190"/>
    </location>
</feature>
<evidence type="ECO:0000313" key="10">
    <source>
        <dbReference type="Proteomes" id="UP000185491"/>
    </source>
</evidence>
<keyword evidence="10" id="KW-1185">Reference proteome</keyword>
<protein>
    <submittedName>
        <fullName evidence="9">Membrane protein</fullName>
    </submittedName>
</protein>
<feature type="transmembrane region" description="Helical" evidence="7">
    <location>
        <begin position="12"/>
        <end position="38"/>
    </location>
</feature>
<dbReference type="AlphaFoldDB" id="A0A1L7D481"/>
<evidence type="ECO:0000256" key="2">
    <source>
        <dbReference type="ARBA" id="ARBA00009399"/>
    </source>
</evidence>
<evidence type="ECO:0000256" key="1">
    <source>
        <dbReference type="ARBA" id="ARBA00004141"/>
    </source>
</evidence>
<dbReference type="Proteomes" id="UP000185491">
    <property type="component" value="Chromosome"/>
</dbReference>
<dbReference type="Pfam" id="PF04138">
    <property type="entry name" value="GtrA_DPMS_TM"/>
    <property type="match status" value="1"/>
</dbReference>
<feature type="transmembrane region" description="Helical" evidence="7">
    <location>
        <begin position="58"/>
        <end position="76"/>
    </location>
</feature>
<evidence type="ECO:0000256" key="7">
    <source>
        <dbReference type="SAM" id="Phobius"/>
    </source>
</evidence>
<evidence type="ECO:0000259" key="8">
    <source>
        <dbReference type="Pfam" id="PF04138"/>
    </source>
</evidence>
<evidence type="ECO:0000256" key="5">
    <source>
        <dbReference type="ARBA" id="ARBA00023136"/>
    </source>
</evidence>
<dbReference type="RefSeq" id="WP_075734721.1">
    <property type="nucleotide sequence ID" value="NZ_CP009249.1"/>
</dbReference>
<accession>A0A1L7D481</accession>
<keyword evidence="5 7" id="KW-0472">Membrane</keyword>
<name>A0A1L7D481_9CORY</name>
<feature type="transmembrane region" description="Helical" evidence="7">
    <location>
        <begin position="142"/>
        <end position="160"/>
    </location>
</feature>
<feature type="transmembrane region" description="Helical" evidence="7">
    <location>
        <begin position="97"/>
        <end position="119"/>
    </location>
</feature>
<evidence type="ECO:0000256" key="3">
    <source>
        <dbReference type="ARBA" id="ARBA00022692"/>
    </source>
</evidence>
<comment type="subcellular location">
    <subcellularLocation>
        <location evidence="1">Membrane</location>
        <topology evidence="1">Multi-pass membrane protein</topology>
    </subcellularLocation>
</comment>
<feature type="domain" description="GtrA/DPMS transmembrane" evidence="8">
    <location>
        <begin position="60"/>
        <end position="119"/>
    </location>
</feature>
<dbReference type="EMBL" id="CP009249">
    <property type="protein sequence ID" value="APT92821.1"/>
    <property type="molecule type" value="Genomic_DNA"/>
</dbReference>
<keyword evidence="4 7" id="KW-1133">Transmembrane helix</keyword>
<dbReference type="KEGG" id="cpho:CPHO_07890"/>
<keyword evidence="3 7" id="KW-0812">Transmembrane</keyword>
<evidence type="ECO:0000256" key="4">
    <source>
        <dbReference type="ARBA" id="ARBA00022989"/>
    </source>
</evidence>
<comment type="similarity">
    <text evidence="2">Belongs to the GtrA family.</text>
</comment>
<dbReference type="InterPro" id="IPR051401">
    <property type="entry name" value="GtrA_CellWall_Glycosyl"/>
</dbReference>
<sequence>MSRLSTNMGQFVKFGLVGGSGTLVNLAVAVLCKKLAWWTAQISEQDPVLNLFGTAFHIRWYHVFVTIAFVVANIWNYQLNRMWTFRSVNKVSWLRGFLPFLLTGIGALMVSLITMTLLMNPESPVGLPSDIFDNSTGLRTKFYWANAVSIVVAMPLNFVINKLWAFRTSPATPASPTSPATPDTQPGVPE</sequence>
<dbReference type="InterPro" id="IPR007267">
    <property type="entry name" value="GtrA_DPMS_TM"/>
</dbReference>
<evidence type="ECO:0000313" key="9">
    <source>
        <dbReference type="EMBL" id="APT92821.1"/>
    </source>
</evidence>
<dbReference type="PANTHER" id="PTHR38459">
    <property type="entry name" value="PROPHAGE BACTOPRENOL-LINKED GLUCOSE TRANSLOCASE HOMOLOG"/>
    <property type="match status" value="1"/>
</dbReference>
<dbReference type="STRING" id="161895.CPHO_07890"/>
<dbReference type="GO" id="GO:0005886">
    <property type="term" value="C:plasma membrane"/>
    <property type="evidence" value="ECO:0007669"/>
    <property type="project" value="TreeGrafter"/>
</dbReference>
<organism evidence="9 10">
    <name type="scientific">Corynebacterium phocae</name>
    <dbReference type="NCBI Taxonomy" id="161895"/>
    <lineage>
        <taxon>Bacteria</taxon>
        <taxon>Bacillati</taxon>
        <taxon>Actinomycetota</taxon>
        <taxon>Actinomycetes</taxon>
        <taxon>Mycobacteriales</taxon>
        <taxon>Corynebacteriaceae</taxon>
        <taxon>Corynebacterium</taxon>
    </lineage>
</organism>
<evidence type="ECO:0000256" key="6">
    <source>
        <dbReference type="SAM" id="MobiDB-lite"/>
    </source>
</evidence>
<dbReference type="PANTHER" id="PTHR38459:SF1">
    <property type="entry name" value="PROPHAGE BACTOPRENOL-LINKED GLUCOSE TRANSLOCASE HOMOLOG"/>
    <property type="match status" value="1"/>
</dbReference>
<proteinExistence type="inferred from homology"/>
<feature type="compositionally biased region" description="Low complexity" evidence="6">
    <location>
        <begin position="171"/>
        <end position="182"/>
    </location>
</feature>
<reference evidence="9 10" key="1">
    <citation type="submission" date="2014-08" db="EMBL/GenBank/DDBJ databases">
        <title>Complete genome sequence of Corynebacterium phocae M408/89/1(T)(=DSM 44612(T)), isolated from the common seal (Phoca vitulina).</title>
        <authorList>
            <person name="Ruckert C."/>
            <person name="Albersmeier A."/>
            <person name="Winkler A."/>
            <person name="Kalinowski J."/>
        </authorList>
    </citation>
    <scope>NUCLEOTIDE SEQUENCE [LARGE SCALE GENOMIC DNA]</scope>
    <source>
        <strain evidence="9 10">M408/89/1</strain>
    </source>
</reference>
<dbReference type="GO" id="GO:0000271">
    <property type="term" value="P:polysaccharide biosynthetic process"/>
    <property type="evidence" value="ECO:0007669"/>
    <property type="project" value="InterPro"/>
</dbReference>
<dbReference type="OrthoDB" id="9807815at2"/>
<gene>
    <name evidence="9" type="ORF">CPHO_07890</name>
</gene>